<feature type="non-terminal residue" evidence="1">
    <location>
        <position position="1"/>
    </location>
</feature>
<comment type="caution">
    <text evidence="1">The sequence shown here is derived from an EMBL/GenBank/DDBJ whole genome shotgun (WGS) entry which is preliminary data.</text>
</comment>
<protein>
    <submittedName>
        <fullName evidence="1">Uncharacterized protein</fullName>
    </submittedName>
</protein>
<name>A0A5J4WQK8_9EUKA</name>
<gene>
    <name evidence="1" type="ORF">EZS28_007063</name>
</gene>
<accession>A0A5J4WQK8</accession>
<evidence type="ECO:0000313" key="1">
    <source>
        <dbReference type="EMBL" id="KAA6397407.1"/>
    </source>
</evidence>
<proteinExistence type="predicted"/>
<dbReference type="EMBL" id="SNRW01001188">
    <property type="protein sequence ID" value="KAA6397407.1"/>
    <property type="molecule type" value="Genomic_DNA"/>
</dbReference>
<dbReference type="Proteomes" id="UP000324800">
    <property type="component" value="Unassembled WGS sequence"/>
</dbReference>
<sequence length="1604" mass="177666">TNGGGMYIEIDGQSEITLENTTFIECESKNQTSGVISSGYGGGIFIQISNWINTSNGINLGEVEYIQCRSESSGDGLFVIMNELRELCRLGNPQGQFVRSKGYIEGLINNSLLMGYIGDINSFNNATDVQLIQSIYSLEFLWRDVNKECQYGNGGCIKSIINSGQMTINNTEIIKCSGANGGGIYGIVTGGGIISISNSSFYECSNQFGNGGAVYIELSYSQLFLYGEVLFSQCIAKKSSSILPPTGYGGGLFLFVHGNIDITKNDVNLKAAKYFMNEAQNLGHNLFTVMRKVKEWCRQGVAGEFVKGNYSDLISDQAELEGITEVQNFFQLNDTEIELQSQYLEVYWSIPEIWHVLFHESGSAFGSGIGIDQEQCGHNDDPCKTIDYTVKLISFKKLGNINGFIEVKKIGITSDGFELLNIYQFSKSIHNCDELLIMKELYGMKGEMKDQAQLIIKKNNDDQKEIGQFGWLCEIDGIKLGIYGIDLITYQSTLLIPIIYISGSGSILKLVSVRIIGIDMQFSGSTQGIVYINDDTKNLLFQSCTFQDINIIGQGGNVIRIGNSSFSQSSQAIINDTTFKNINSKGDSNQRGGAAVFASIKSGGILNVFQSKFESVKCSGGYGGSIYAILESSGQFIIDQETSFIKCESVAEINKGGRGGSIYLYLPENSQQNFMIYMSTIFLDNKASKYGRDMFIFCRDVYKLHIEDKLLIDVFSNQYDRSNALFGTEYANESELIRPQFIDYDLLNFIQPYLNDTLFIRSKKYWRVDGQICGRILIPCETLHYGSTRVLTPEWTDESVKLISISKKKVKHTFIIVEGLVISKQFQSESDIVVLRGALQNETISGINRPQVTFVDFGQIICSDLAKWQILGQSELNGVDQQFSIQRLELYLPEKNNAQSIIKILGSQESQIRGRKVEIKIQDCILYQENITSPIISSSFLKTEPFITSKIHVTLEEINAQSIYLNNTALIELKCEPEIVSLENILNIIKSNFTNISNCSTSSSSQSSTNIAPDDITLASATPFEPLWLREKEIGIEGSGLIVLYDSTSPSIKAGGIQFVDINIDHQTINLKAGRFSSQTIQLQEQELIFNGQGDNESSIIQKNTSQILLNIENSQVTLSGLTVELWGAKASLIRSKGNGMSLINGLIVNGRLEGAFVQGSIFEFISGDLSLIDIKIKDVNIIGNNQGKISENQIREKMKGLIEMKENAQLLYIEKFFITNINIEQSENNNKWSSIIMNAGHLKLRDGTFLGEAYTSGGSAIRAYPTGPSTIDVEGVVFKGQGGGTGTNGGAVYIDMRYNNVSISFKRCVFIGNKADHGSNVFIAYSSPSQRVGRSSFIGCTSIAGNSHESDVSVCYSIGDNYDEIFIDERDLIHSSWNRQKSECVVRFIAKYDNLSFDSNIKCGSPSYPCDSFASLIQYITLENETIDGSSGRAETIVFNIGNFAVHLIDLKYTRSDVVNIVGCEQEKTNLITKINSQNFMIYGKEGQNVIIERLTLSIQLMSPHVGFINIKGPQAGLVMQDVRPQFLFKIEGFVLLRDVIFDHIYLRTGQILQLTGLRRTAGDKRMEWLGKTSIGLDNLSLHLGGQNAKGGLIHMTTKKLGI</sequence>
<organism evidence="1 2">
    <name type="scientific">Streblomastix strix</name>
    <dbReference type="NCBI Taxonomy" id="222440"/>
    <lineage>
        <taxon>Eukaryota</taxon>
        <taxon>Metamonada</taxon>
        <taxon>Preaxostyla</taxon>
        <taxon>Oxymonadida</taxon>
        <taxon>Streblomastigidae</taxon>
        <taxon>Streblomastix</taxon>
    </lineage>
</organism>
<reference evidence="1 2" key="1">
    <citation type="submission" date="2019-03" db="EMBL/GenBank/DDBJ databases">
        <title>Single cell metagenomics reveals metabolic interactions within the superorganism composed of flagellate Streblomastix strix and complex community of Bacteroidetes bacteria on its surface.</title>
        <authorList>
            <person name="Treitli S.C."/>
            <person name="Kolisko M."/>
            <person name="Husnik F."/>
            <person name="Keeling P."/>
            <person name="Hampl V."/>
        </authorList>
    </citation>
    <scope>NUCLEOTIDE SEQUENCE [LARGE SCALE GENOMIC DNA]</scope>
    <source>
        <strain evidence="1">ST1C</strain>
    </source>
</reference>
<evidence type="ECO:0000313" key="2">
    <source>
        <dbReference type="Proteomes" id="UP000324800"/>
    </source>
</evidence>